<feature type="transmembrane region" description="Helical" evidence="1">
    <location>
        <begin position="55"/>
        <end position="78"/>
    </location>
</feature>
<keyword evidence="1" id="KW-1133">Transmembrane helix</keyword>
<keyword evidence="1" id="KW-0472">Membrane</keyword>
<feature type="transmembrane region" description="Helical" evidence="1">
    <location>
        <begin position="90"/>
        <end position="107"/>
    </location>
</feature>
<dbReference type="Proteomes" id="UP000271889">
    <property type="component" value="Unassembled WGS sequence"/>
</dbReference>
<dbReference type="AlphaFoldDB" id="A0A3P6RZN1"/>
<keyword evidence="1" id="KW-0812">Transmembrane</keyword>
<sequence length="133" mass="14938">MTYPKTFLNCAGILPGNMVKQTMFWESVRLFMFLYTLALLIMLKKEYRQLSCYKIMTALGFYDMAAIAVNSLATGLLWLNGAFYCTRPTLIYVLGTIGLSKLCGTFISSQFEAIARVVGCYQAAPLIILFLVK</sequence>
<proteinExistence type="predicted"/>
<feature type="transmembrane region" description="Helical" evidence="1">
    <location>
        <begin position="114"/>
        <end position="132"/>
    </location>
</feature>
<dbReference type="EMBL" id="UYRV01019017">
    <property type="protein sequence ID" value="VDK65469.1"/>
    <property type="molecule type" value="Genomic_DNA"/>
</dbReference>
<dbReference type="Pfam" id="PF10321">
    <property type="entry name" value="7TM_GPCR_Srt"/>
    <property type="match status" value="1"/>
</dbReference>
<dbReference type="PANTHER" id="PTHR23021:SF11">
    <property type="entry name" value="SERPENTINE RECEPTOR, CLASS T"/>
    <property type="match status" value="1"/>
</dbReference>
<evidence type="ECO:0000313" key="3">
    <source>
        <dbReference type="Proteomes" id="UP000271889"/>
    </source>
</evidence>
<evidence type="ECO:0000256" key="1">
    <source>
        <dbReference type="SAM" id="Phobius"/>
    </source>
</evidence>
<accession>A0A3P6RZN1</accession>
<protein>
    <recommendedName>
        <fullName evidence="4">G-protein coupled receptors family 1 profile domain-containing protein</fullName>
    </recommendedName>
</protein>
<evidence type="ECO:0000313" key="2">
    <source>
        <dbReference type="EMBL" id="VDK65469.1"/>
    </source>
</evidence>
<keyword evidence="3" id="KW-1185">Reference proteome</keyword>
<dbReference type="InterPro" id="IPR019425">
    <property type="entry name" value="7TM_GPCR_serpentine_rcpt_Srt"/>
</dbReference>
<feature type="transmembrane region" description="Helical" evidence="1">
    <location>
        <begin position="23"/>
        <end position="43"/>
    </location>
</feature>
<dbReference type="PANTHER" id="PTHR23021">
    <property type="entry name" value="SERPENTINE RECEPTOR, CLASS T"/>
    <property type="match status" value="1"/>
</dbReference>
<reference evidence="2 3" key="1">
    <citation type="submission" date="2018-11" db="EMBL/GenBank/DDBJ databases">
        <authorList>
            <consortium name="Pathogen Informatics"/>
        </authorList>
    </citation>
    <scope>NUCLEOTIDE SEQUENCE [LARGE SCALE GENOMIC DNA]</scope>
</reference>
<gene>
    <name evidence="2" type="ORF">CGOC_LOCUS6030</name>
</gene>
<evidence type="ECO:0008006" key="4">
    <source>
        <dbReference type="Google" id="ProtNLM"/>
    </source>
</evidence>
<name>A0A3P6RZN1_CYLGO</name>
<dbReference type="OrthoDB" id="5875846at2759"/>
<organism evidence="2 3">
    <name type="scientific">Cylicostephanus goldi</name>
    <name type="common">Nematode worm</name>
    <dbReference type="NCBI Taxonomy" id="71465"/>
    <lineage>
        <taxon>Eukaryota</taxon>
        <taxon>Metazoa</taxon>
        <taxon>Ecdysozoa</taxon>
        <taxon>Nematoda</taxon>
        <taxon>Chromadorea</taxon>
        <taxon>Rhabditida</taxon>
        <taxon>Rhabditina</taxon>
        <taxon>Rhabditomorpha</taxon>
        <taxon>Strongyloidea</taxon>
        <taxon>Strongylidae</taxon>
        <taxon>Cylicostephanus</taxon>
    </lineage>
</organism>